<evidence type="ECO:0000256" key="2">
    <source>
        <dbReference type="ARBA" id="ARBA00023043"/>
    </source>
</evidence>
<dbReference type="AlphaFoldDB" id="A0A6J8ER71"/>
<evidence type="ECO:0000256" key="3">
    <source>
        <dbReference type="PROSITE-ProRule" id="PRU00023"/>
    </source>
</evidence>
<feature type="repeat" description="ANK" evidence="3">
    <location>
        <begin position="528"/>
        <end position="560"/>
    </location>
</feature>
<evidence type="ECO:0000256" key="4">
    <source>
        <dbReference type="SAM" id="Coils"/>
    </source>
</evidence>
<dbReference type="SUPFAM" id="SSF52540">
    <property type="entry name" value="P-loop containing nucleoside triphosphate hydrolases"/>
    <property type="match status" value="1"/>
</dbReference>
<dbReference type="Pfam" id="PF12796">
    <property type="entry name" value="Ank_2"/>
    <property type="match status" value="4"/>
</dbReference>
<dbReference type="InterPro" id="IPR036770">
    <property type="entry name" value="Ankyrin_rpt-contain_sf"/>
</dbReference>
<feature type="coiled-coil region" evidence="4">
    <location>
        <begin position="1"/>
        <end position="28"/>
    </location>
</feature>
<sequence>MEEIMFNLEKVEEELAQYKKDSHSEKSQAVPDDLMKKDEEELRIRDIHNQHINDWIKEDDKFIVTIATNKILENLKTDSCVLVVGCAGNGKSSIIRHIALKLRNEDQYEIIPIVLSPGSIFELINRKRKQIFIVDDFCGKVITNALSVEVWFSQIHEILKLILNSGTNDSEGFADVKFLLATGINIYNDSIFKKLQMLMKYVFILSKWPLTEDEKLRIIKKYISPEEEIILSQTLKSDKAYFPLLCKIAENKKADQIIKLFSNLGDFIKQDLVDLKNSNNLKFCTITLCALLNNNFKTEILDEVYESDTEMLAFENVCLECNLGPHKDKVKKKIKEQLENLEDMYVAKTDNYYHFIHGEIYQIAVSVCGQIFLHTFIQFVRSSFIAERFSFQTNMTVNNKHIIIIDNKIAEKKYFDRLMLDLEKGETYSTFHNSQLRSESYRTKFIAYCRMRQQKVCELFKLFNVKSDTVSITCAERDYADYIEFTKQHHFYSHKMRKPLIESTWEGNEDIVQLLLKCDCDINETDRFGRTALFVACLLGKKKIVNVLLDNNANMSLCNEKGQSPLFVASRERYDDIVNTLLHNNADVNQCDVNGDSPFLVACSGSQLSTVKILSRRMPQILQRNNLGQTPLFVASMNGRKFVIRYLLSVLSEYISTPDNEGRSPLFIACMKGHQNVVELLLKRNANVSQSDWNKRSPLFITAAEGYADIVTILIKNKADINQCDEESMTPLSIACDKGRTEIVRILVNSHADINITDLKKRTPLYVACSRGFKDIVKLLHENNASILECNKWGGSPLFAACREGHFDIVKYLVEHGANVFSQDSNGTTPLLVAIENGNTEIGKFLIDSGFDINRSDNYKRTPLHVAAVGGHNDIVNVLLNAGAITNLTDVENQTPLDLARKYSSTDIVNLLSSDN</sequence>
<keyword evidence="4" id="KW-0175">Coiled coil</keyword>
<dbReference type="SUPFAM" id="SSF48403">
    <property type="entry name" value="Ankyrin repeat"/>
    <property type="match status" value="2"/>
</dbReference>
<dbReference type="PROSITE" id="PS50088">
    <property type="entry name" value="ANK_REPEAT"/>
    <property type="match status" value="9"/>
</dbReference>
<feature type="repeat" description="ANK" evidence="3">
    <location>
        <begin position="760"/>
        <end position="792"/>
    </location>
</feature>
<feature type="repeat" description="ANK" evidence="3">
    <location>
        <begin position="694"/>
        <end position="726"/>
    </location>
</feature>
<dbReference type="InterPro" id="IPR027417">
    <property type="entry name" value="P-loop_NTPase"/>
</dbReference>
<dbReference type="Pfam" id="PF20720">
    <property type="entry name" value="nSTAND3"/>
    <property type="match status" value="1"/>
</dbReference>
<evidence type="ECO:0000313" key="6">
    <source>
        <dbReference type="EMBL" id="CAC5422990.1"/>
    </source>
</evidence>
<dbReference type="PANTHER" id="PTHR24178:SF41">
    <property type="entry name" value="ANKYRIN-2 ISOFORM X1"/>
    <property type="match status" value="1"/>
</dbReference>
<feature type="repeat" description="ANK" evidence="3">
    <location>
        <begin position="727"/>
        <end position="759"/>
    </location>
</feature>
<dbReference type="SMART" id="SM00248">
    <property type="entry name" value="ANK"/>
    <property type="match status" value="12"/>
</dbReference>
<feature type="repeat" description="ANK" evidence="3">
    <location>
        <begin position="793"/>
        <end position="825"/>
    </location>
</feature>
<dbReference type="OrthoDB" id="20872at2759"/>
<feature type="repeat" description="ANK" evidence="3">
    <location>
        <begin position="859"/>
        <end position="891"/>
    </location>
</feature>
<proteinExistence type="predicted"/>
<name>A0A6J8ER71_MYTCO</name>
<gene>
    <name evidence="6" type="ORF">MCOR_55000</name>
</gene>
<feature type="repeat" description="ANK" evidence="3">
    <location>
        <begin position="561"/>
        <end position="593"/>
    </location>
</feature>
<keyword evidence="7" id="KW-1185">Reference proteome</keyword>
<keyword evidence="1" id="KW-0677">Repeat</keyword>
<protein>
    <recommendedName>
        <fullName evidence="5">Novel STAND NTPase 3 domain-containing protein</fullName>
    </recommendedName>
</protein>
<evidence type="ECO:0000256" key="1">
    <source>
        <dbReference type="ARBA" id="ARBA00022737"/>
    </source>
</evidence>
<organism evidence="6 7">
    <name type="scientific">Mytilus coruscus</name>
    <name type="common">Sea mussel</name>
    <dbReference type="NCBI Taxonomy" id="42192"/>
    <lineage>
        <taxon>Eukaryota</taxon>
        <taxon>Metazoa</taxon>
        <taxon>Spiralia</taxon>
        <taxon>Lophotrochozoa</taxon>
        <taxon>Mollusca</taxon>
        <taxon>Bivalvia</taxon>
        <taxon>Autobranchia</taxon>
        <taxon>Pteriomorphia</taxon>
        <taxon>Mytilida</taxon>
        <taxon>Mytiloidea</taxon>
        <taxon>Mytilidae</taxon>
        <taxon>Mytilinae</taxon>
        <taxon>Mytilus</taxon>
    </lineage>
</organism>
<dbReference type="InterPro" id="IPR002110">
    <property type="entry name" value="Ankyrin_rpt"/>
</dbReference>
<evidence type="ECO:0000259" key="5">
    <source>
        <dbReference type="Pfam" id="PF20720"/>
    </source>
</evidence>
<dbReference type="PANTHER" id="PTHR24178">
    <property type="entry name" value="MOLTING PROTEIN MLT-4"/>
    <property type="match status" value="1"/>
</dbReference>
<dbReference type="Proteomes" id="UP000507470">
    <property type="component" value="Unassembled WGS sequence"/>
</dbReference>
<feature type="domain" description="Novel STAND NTPase 3" evidence="5">
    <location>
        <begin position="62"/>
        <end position="223"/>
    </location>
</feature>
<dbReference type="EMBL" id="CACVKT020009705">
    <property type="protein sequence ID" value="CAC5422990.1"/>
    <property type="molecule type" value="Genomic_DNA"/>
</dbReference>
<evidence type="ECO:0000313" key="7">
    <source>
        <dbReference type="Proteomes" id="UP000507470"/>
    </source>
</evidence>
<keyword evidence="2 3" id="KW-0040">ANK repeat</keyword>
<reference evidence="6 7" key="1">
    <citation type="submission" date="2020-06" db="EMBL/GenBank/DDBJ databases">
        <authorList>
            <person name="Li R."/>
            <person name="Bekaert M."/>
        </authorList>
    </citation>
    <scope>NUCLEOTIDE SEQUENCE [LARGE SCALE GENOMIC DNA]</scope>
    <source>
        <strain evidence="7">wild</strain>
    </source>
</reference>
<dbReference type="Gene3D" id="1.25.40.20">
    <property type="entry name" value="Ankyrin repeat-containing domain"/>
    <property type="match status" value="3"/>
</dbReference>
<dbReference type="Pfam" id="PF00023">
    <property type="entry name" value="Ank"/>
    <property type="match status" value="1"/>
</dbReference>
<feature type="repeat" description="ANK" evidence="3">
    <location>
        <begin position="661"/>
        <end position="693"/>
    </location>
</feature>
<dbReference type="InterPro" id="IPR049050">
    <property type="entry name" value="nSTAND3"/>
</dbReference>
<dbReference type="PROSITE" id="PS50297">
    <property type="entry name" value="ANK_REP_REGION"/>
    <property type="match status" value="9"/>
</dbReference>
<feature type="repeat" description="ANK" evidence="3">
    <location>
        <begin position="826"/>
        <end position="858"/>
    </location>
</feature>
<accession>A0A6J8ER71</accession>